<reference evidence="2 3" key="1">
    <citation type="submission" date="2024-02" db="EMBL/GenBank/DDBJ databases">
        <title>De novo assembly and annotation of 12 fungi associated with fruit tree decline syndrome in Ontario, Canada.</title>
        <authorList>
            <person name="Sulman M."/>
            <person name="Ellouze W."/>
            <person name="Ilyukhin E."/>
        </authorList>
    </citation>
    <scope>NUCLEOTIDE SEQUENCE [LARGE SCALE GENOMIC DNA]</scope>
    <source>
        <strain evidence="2 3">M169</strain>
    </source>
</reference>
<evidence type="ECO:0000313" key="2">
    <source>
        <dbReference type="EMBL" id="KAK7732697.1"/>
    </source>
</evidence>
<sequence length="225" mass="24603">MSQDATPPAGKQTPSIRLCEDTLRADVRKNLHLTKKPHSNDIIILVRVQGPFADVFPALTTKLREMCDTIDSEVYSHSAGTNVTEMSPNQTSQQHAGPTDLLTDWHKDDSSEDMWKIPPLTPKHTASPPTTSRTHSSHLQPTPWAPSQHATFQATRDPLSHSPPGTLSYRQLPPTSNPEPQPYPSIAGQPGITQGPAGGEGKDKEVKLDNALYNLRNRPSDGSQN</sequence>
<keyword evidence="3" id="KW-1185">Reference proteome</keyword>
<name>A0ABR1PCZ4_DIAER</name>
<proteinExistence type="predicted"/>
<evidence type="ECO:0000256" key="1">
    <source>
        <dbReference type="SAM" id="MobiDB-lite"/>
    </source>
</evidence>
<feature type="compositionally biased region" description="Low complexity" evidence="1">
    <location>
        <begin position="124"/>
        <end position="138"/>
    </location>
</feature>
<organism evidence="2 3">
    <name type="scientific">Diaporthe eres</name>
    <name type="common">Phomopsis oblonga</name>
    <dbReference type="NCBI Taxonomy" id="83184"/>
    <lineage>
        <taxon>Eukaryota</taxon>
        <taxon>Fungi</taxon>
        <taxon>Dikarya</taxon>
        <taxon>Ascomycota</taxon>
        <taxon>Pezizomycotina</taxon>
        <taxon>Sordariomycetes</taxon>
        <taxon>Sordariomycetidae</taxon>
        <taxon>Diaporthales</taxon>
        <taxon>Diaporthaceae</taxon>
        <taxon>Diaporthe</taxon>
        <taxon>Diaporthe eres species complex</taxon>
    </lineage>
</organism>
<protein>
    <submittedName>
        <fullName evidence="2">Uncharacterized protein</fullName>
    </submittedName>
</protein>
<dbReference type="Proteomes" id="UP001430848">
    <property type="component" value="Unassembled WGS sequence"/>
</dbReference>
<accession>A0ABR1PCZ4</accession>
<dbReference type="EMBL" id="JAKNSF020000019">
    <property type="protein sequence ID" value="KAK7732697.1"/>
    <property type="molecule type" value="Genomic_DNA"/>
</dbReference>
<evidence type="ECO:0000313" key="3">
    <source>
        <dbReference type="Proteomes" id="UP001430848"/>
    </source>
</evidence>
<feature type="region of interest" description="Disordered" evidence="1">
    <location>
        <begin position="81"/>
        <end position="225"/>
    </location>
</feature>
<comment type="caution">
    <text evidence="2">The sequence shown here is derived from an EMBL/GenBank/DDBJ whole genome shotgun (WGS) entry which is preliminary data.</text>
</comment>
<feature type="compositionally biased region" description="Basic and acidic residues" evidence="1">
    <location>
        <begin position="103"/>
        <end position="115"/>
    </location>
</feature>
<gene>
    <name evidence="2" type="ORF">SLS63_004952</name>
</gene>
<feature type="compositionally biased region" description="Polar residues" evidence="1">
    <location>
        <begin position="81"/>
        <end position="96"/>
    </location>
</feature>